<gene>
    <name evidence="3" type="ORF">BKK80_35070</name>
</gene>
<reference evidence="3 4" key="1">
    <citation type="submission" date="2016-10" db="EMBL/GenBank/DDBJ databases">
        <title>Complete genome sequences of three Cupriavidus strains isolated from various Malaysian environments.</title>
        <authorList>
            <person name="Abdullah A.A.-A."/>
            <person name="Shafie N.A.H."/>
            <person name="Lau N.S."/>
        </authorList>
    </citation>
    <scope>NUCLEOTIDE SEQUENCE [LARGE SCALE GENOMIC DNA]</scope>
    <source>
        <strain evidence="3 4">USMAA1020</strain>
        <plasmid evidence="3 4">unnamed1</plasmid>
    </source>
</reference>
<evidence type="ECO:0008006" key="5">
    <source>
        <dbReference type="Google" id="ProtNLM"/>
    </source>
</evidence>
<dbReference type="InterPro" id="IPR000424">
    <property type="entry name" value="Primosome_PriB/ssb"/>
</dbReference>
<feature type="compositionally biased region" description="Low complexity" evidence="2">
    <location>
        <begin position="276"/>
        <end position="287"/>
    </location>
</feature>
<keyword evidence="1" id="KW-0238">DNA-binding</keyword>
<dbReference type="EMBL" id="CP017756">
    <property type="protein sequence ID" value="AOZ11176.1"/>
    <property type="molecule type" value="Genomic_DNA"/>
</dbReference>
<dbReference type="RefSeq" id="WP_071073800.1">
    <property type="nucleotide sequence ID" value="NZ_CP017756.1"/>
</dbReference>
<keyword evidence="3" id="KW-0614">Plasmid</keyword>
<organism evidence="3 4">
    <name type="scientific">Cupriavidus malaysiensis</name>
    <dbReference type="NCBI Taxonomy" id="367825"/>
    <lineage>
        <taxon>Bacteria</taxon>
        <taxon>Pseudomonadati</taxon>
        <taxon>Pseudomonadota</taxon>
        <taxon>Betaproteobacteria</taxon>
        <taxon>Burkholderiales</taxon>
        <taxon>Burkholderiaceae</taxon>
        <taxon>Cupriavidus</taxon>
    </lineage>
</organism>
<name>A0ABN4U0K4_9BURK</name>
<evidence type="ECO:0000313" key="3">
    <source>
        <dbReference type="EMBL" id="AOZ11176.1"/>
    </source>
</evidence>
<accession>A0ABN4U0K4</accession>
<sequence>MLSKEQQVESDLWKYRNGMVNVAWLVGVARNVTKRGGDLQQTNNLNHTIPFHLNEGDSMPSRVSDRATIKVVGRLGGEKVGDDYSVVLRVLSFHTPSVIDLPPRRFWNQVLRPGIPQDDVRPDTYAEESVQALTGGRINEGSSNTVRVAGFVAAYRLQRAGAKKENGELSNGALLLLLRQTKDEKDLLPIMIYGRLAEAHANRIQIADALLIDGRLRVDAKPTGEPAGPDGIVPVKRRLYIQANTISSVDFGSEIKTVPDWAKDLYESVRKEPGRRPTGAAPRRGPTQPFSVQQASPSPDWKPPIERAGSGPVDAELSNEQQLLDGVDPSILQSFGR</sequence>
<geneLocation type="plasmid" evidence="3 4">
    <name>unnamed1</name>
</geneLocation>
<protein>
    <recommendedName>
        <fullName evidence="5">Single-stranded DNA-binding protein</fullName>
    </recommendedName>
</protein>
<evidence type="ECO:0000256" key="1">
    <source>
        <dbReference type="PROSITE-ProRule" id="PRU00252"/>
    </source>
</evidence>
<evidence type="ECO:0000313" key="4">
    <source>
        <dbReference type="Proteomes" id="UP000177515"/>
    </source>
</evidence>
<feature type="region of interest" description="Disordered" evidence="2">
    <location>
        <begin position="269"/>
        <end position="337"/>
    </location>
</feature>
<feature type="compositionally biased region" description="Polar residues" evidence="2">
    <location>
        <begin position="288"/>
        <end position="297"/>
    </location>
</feature>
<keyword evidence="4" id="KW-1185">Reference proteome</keyword>
<dbReference type="Proteomes" id="UP000177515">
    <property type="component" value="Plasmid unnamed1"/>
</dbReference>
<dbReference type="PROSITE" id="PS50935">
    <property type="entry name" value="SSB"/>
    <property type="match status" value="1"/>
</dbReference>
<evidence type="ECO:0000256" key="2">
    <source>
        <dbReference type="SAM" id="MobiDB-lite"/>
    </source>
</evidence>
<proteinExistence type="predicted"/>